<dbReference type="InterPro" id="IPR015421">
    <property type="entry name" value="PyrdxlP-dep_Trfase_major"/>
</dbReference>
<protein>
    <submittedName>
        <fullName evidence="3">Aminotransferase class V-fold PLP-dependent enzyme</fullName>
    </submittedName>
</protein>
<dbReference type="InterPro" id="IPR015424">
    <property type="entry name" value="PyrdxlP-dep_Trfase"/>
</dbReference>
<evidence type="ECO:0000256" key="1">
    <source>
        <dbReference type="ARBA" id="ARBA00022898"/>
    </source>
</evidence>
<dbReference type="PANTHER" id="PTHR43092:SF2">
    <property type="entry name" value="HERCYNYLCYSTEINE SULFOXIDE LYASE"/>
    <property type="match status" value="1"/>
</dbReference>
<dbReference type="SUPFAM" id="SSF53383">
    <property type="entry name" value="PLP-dependent transferases"/>
    <property type="match status" value="1"/>
</dbReference>
<dbReference type="Gene3D" id="3.40.640.10">
    <property type="entry name" value="Type I PLP-dependent aspartate aminotransferase-like (Major domain)"/>
    <property type="match status" value="1"/>
</dbReference>
<feature type="domain" description="Aminotransferase class V" evidence="2">
    <location>
        <begin position="37"/>
        <end position="304"/>
    </location>
</feature>
<dbReference type="Pfam" id="PF00266">
    <property type="entry name" value="Aminotran_5"/>
    <property type="match status" value="1"/>
</dbReference>
<dbReference type="Gene3D" id="3.90.1150.10">
    <property type="entry name" value="Aspartate Aminotransferase, domain 1"/>
    <property type="match status" value="1"/>
</dbReference>
<comment type="caution">
    <text evidence="3">The sequence shown here is derived from an EMBL/GenBank/DDBJ whole genome shotgun (WGS) entry which is preliminary data.</text>
</comment>
<reference evidence="3" key="1">
    <citation type="submission" date="2021-04" db="EMBL/GenBank/DDBJ databases">
        <title>Genome based classification of Actinospica acidithermotolerans sp. nov., an actinobacterium isolated from an Indonesian hot spring.</title>
        <authorList>
            <person name="Kusuma A.B."/>
            <person name="Putra K.E."/>
            <person name="Nafisah S."/>
            <person name="Loh J."/>
            <person name="Nouioui I."/>
            <person name="Goodfellow M."/>
        </authorList>
    </citation>
    <scope>NUCLEOTIDE SEQUENCE</scope>
    <source>
        <strain evidence="3">DSM 45618</strain>
    </source>
</reference>
<dbReference type="GO" id="GO:0008483">
    <property type="term" value="F:transaminase activity"/>
    <property type="evidence" value="ECO:0007669"/>
    <property type="project" value="UniProtKB-KW"/>
</dbReference>
<dbReference type="InterPro" id="IPR015422">
    <property type="entry name" value="PyrdxlP-dep_Trfase_small"/>
</dbReference>
<dbReference type="EMBL" id="JAGSXH010000046">
    <property type="protein sequence ID" value="MBS2964261.1"/>
    <property type="molecule type" value="Genomic_DNA"/>
</dbReference>
<name>A0A8J7WKZ3_9ACTN</name>
<dbReference type="Proteomes" id="UP000677913">
    <property type="component" value="Unassembled WGS sequence"/>
</dbReference>
<dbReference type="RefSeq" id="WP_211468627.1">
    <property type="nucleotide sequence ID" value="NZ_JAGSXH010000046.1"/>
</dbReference>
<gene>
    <name evidence="3" type="ORF">KGA66_14470</name>
</gene>
<proteinExistence type="predicted"/>
<sequence length="394" mass="41487">MKTIASSAAPDRLYHPALWPLDPKRAHVNHGSFGAVPLPVLAEQQRWRERMEANPTGFFRRELQPALEEARRAACAFLGSDAEDLTFVQNSTAGAGAVLAGFPLAAGDEILVTDHVYGAVLLGARKAAARAGASVVTVPVALGASDEAMVAALASGVTPRTRLAVVDHVASATAQVFPVRRIVASLHALGVAVLVDGAHAPGLLPVDLGALGADFWVGNFHKWPCAPRGSAGLYVAERWRDAVGSFPVSWREQEGFPYSFLQPGTVDSSAWLAVPAALELFGAWGWDEVRERNGALAAHGQRLVAQAVGGDVSGMPGVGEGVGAAGLAMRLVPLPQVPADQAVADSLRDRMADEFGVETVINVWGGYTLLRVSAQLYNDQSDYERLADAVRAVV</sequence>
<dbReference type="AlphaFoldDB" id="A0A8J7WKZ3"/>
<keyword evidence="3" id="KW-0808">Transferase</keyword>
<accession>A0A8J7WKZ3</accession>
<keyword evidence="4" id="KW-1185">Reference proteome</keyword>
<dbReference type="InterPro" id="IPR000192">
    <property type="entry name" value="Aminotrans_V_dom"/>
</dbReference>
<evidence type="ECO:0000313" key="3">
    <source>
        <dbReference type="EMBL" id="MBS2964261.1"/>
    </source>
</evidence>
<keyword evidence="1" id="KW-0663">Pyridoxal phosphate</keyword>
<organism evidence="3 4">
    <name type="scientific">Actinocrinis puniceicyclus</name>
    <dbReference type="NCBI Taxonomy" id="977794"/>
    <lineage>
        <taxon>Bacteria</taxon>
        <taxon>Bacillati</taxon>
        <taxon>Actinomycetota</taxon>
        <taxon>Actinomycetes</taxon>
        <taxon>Catenulisporales</taxon>
        <taxon>Actinospicaceae</taxon>
        <taxon>Actinocrinis</taxon>
    </lineage>
</organism>
<dbReference type="PANTHER" id="PTHR43092">
    <property type="entry name" value="L-CYSTEINE DESULFHYDRASE"/>
    <property type="match status" value="1"/>
</dbReference>
<evidence type="ECO:0000313" key="4">
    <source>
        <dbReference type="Proteomes" id="UP000677913"/>
    </source>
</evidence>
<evidence type="ECO:0000259" key="2">
    <source>
        <dbReference type="Pfam" id="PF00266"/>
    </source>
</evidence>
<keyword evidence="3" id="KW-0032">Aminotransferase</keyword>